<evidence type="ECO:0000313" key="2">
    <source>
        <dbReference type="Proteomes" id="UP000652761"/>
    </source>
</evidence>
<dbReference type="Proteomes" id="UP000652761">
    <property type="component" value="Unassembled WGS sequence"/>
</dbReference>
<proteinExistence type="predicted"/>
<name>A0A843UKI9_COLES</name>
<dbReference type="EMBL" id="NMUH01000733">
    <property type="protein sequence ID" value="MQL84015.1"/>
    <property type="molecule type" value="Genomic_DNA"/>
</dbReference>
<accession>A0A843UKI9</accession>
<organism evidence="1 2">
    <name type="scientific">Colocasia esculenta</name>
    <name type="common">Wild taro</name>
    <name type="synonym">Arum esculentum</name>
    <dbReference type="NCBI Taxonomy" id="4460"/>
    <lineage>
        <taxon>Eukaryota</taxon>
        <taxon>Viridiplantae</taxon>
        <taxon>Streptophyta</taxon>
        <taxon>Embryophyta</taxon>
        <taxon>Tracheophyta</taxon>
        <taxon>Spermatophyta</taxon>
        <taxon>Magnoliopsida</taxon>
        <taxon>Liliopsida</taxon>
        <taxon>Araceae</taxon>
        <taxon>Aroideae</taxon>
        <taxon>Colocasieae</taxon>
        <taxon>Colocasia</taxon>
    </lineage>
</organism>
<comment type="caution">
    <text evidence="1">The sequence shown here is derived from an EMBL/GenBank/DDBJ whole genome shotgun (WGS) entry which is preliminary data.</text>
</comment>
<dbReference type="AlphaFoldDB" id="A0A843UKI9"/>
<reference evidence="1" key="1">
    <citation type="submission" date="2017-07" db="EMBL/GenBank/DDBJ databases">
        <title>Taro Niue Genome Assembly and Annotation.</title>
        <authorList>
            <person name="Atibalentja N."/>
            <person name="Keating K."/>
            <person name="Fields C.J."/>
        </authorList>
    </citation>
    <scope>NUCLEOTIDE SEQUENCE</scope>
    <source>
        <strain evidence="1">Niue_2</strain>
        <tissue evidence="1">Leaf</tissue>
    </source>
</reference>
<evidence type="ECO:0000313" key="1">
    <source>
        <dbReference type="EMBL" id="MQL84015.1"/>
    </source>
</evidence>
<protein>
    <submittedName>
        <fullName evidence="1">Uncharacterized protein</fullName>
    </submittedName>
</protein>
<keyword evidence="2" id="KW-1185">Reference proteome</keyword>
<dbReference type="OrthoDB" id="1429956at2759"/>
<gene>
    <name evidence="1" type="ORF">Taro_016505</name>
</gene>
<sequence length="186" mass="20132">MADRYVMGTPQPDLDPEAWVDAAGELRKGRVYGFGDSLDTTPVLSSYASSVAPLAYASSSAATPDSGGEDIRTLIWEELSQQLPLHLGAMIDGSCWKQLELLQLWCVVCEAELWRFELGQVRVKLGRSWRWGVCRLGHEELGHARAASMMGCAAGPSWEVSARPDLGHMRGGGGALLKLVAAMRSS</sequence>